<name>A0A941D3L5_9CAUL</name>
<dbReference type="EMBL" id="CP068570">
    <property type="protein sequence ID" value="QQZ49513.1"/>
    <property type="molecule type" value="Genomic_DNA"/>
</dbReference>
<organism evidence="2 4">
    <name type="scientific">Phenylobacterium glaciei</name>
    <dbReference type="NCBI Taxonomy" id="2803784"/>
    <lineage>
        <taxon>Bacteria</taxon>
        <taxon>Pseudomonadati</taxon>
        <taxon>Pseudomonadota</taxon>
        <taxon>Alphaproteobacteria</taxon>
        <taxon>Caulobacterales</taxon>
        <taxon>Caulobacteraceae</taxon>
        <taxon>Phenylobacterium</taxon>
    </lineage>
</organism>
<reference evidence="3" key="1">
    <citation type="submission" date="2021-01" db="EMBL/GenBank/DDBJ databases">
        <title>Genome sequence of Phenylobacterium sp. 20VBR1 isolated from a valley glaceir, Ny-Alesund, Svalbard.</title>
        <authorList>
            <person name="Thomas F.A."/>
            <person name="Krishnan K.P."/>
            <person name="Sinha R.K."/>
        </authorList>
    </citation>
    <scope>NUCLEOTIDE SEQUENCE</scope>
    <source>
        <strain evidence="3">20VBR1</strain>
    </source>
</reference>
<sequence length="585" mass="67727">MTTIRQITFHNFKRFDRFTLNCRESNILVGPNNAGKSSILDALRVLYGAMRYAKRLKPRLIRTTAGEDWGYEIPDSSILIGVANVVRNYGDDDAIIEFTHSNGRKLIVELHPDHLTRLYIRDANKHTSSGKSYFSLFPVTVVIVPTLSPFEQEELYVTDDTVDRNRANRLASRYFRNIWYRSSKEEFEDFSNLIENTWPGISIKRPNRPPESPKSLEMFYSERRIDREISWAGFGFQVWLQILTHAQRGDEDAIFVLDEPDIYLHPDLQFQLLQLIKNSFKQFFIATHSSEIINRSSPGDIASINSNYRTSKRIKSDEDYNEVFAYIGSIENVELSRLSRAKRVIFFEGKDKSILGKFCQKANLSGLLEDKETIIIGVGGFGQWRKVLETAWTFKNILQIEVSILSLFDRDYRDLREINDLITEISSAEVSCSVWNRKEIENYALNSTVLQDTIIRRVRERNPKSTLSATGALEIISIVSEEYRHDVISQIVSNATTYERRIATGRDVSQITKECLKEFERNWSSIEDRLKIIPGKQFIADLSRHLQDNYSCTITINMMIDDLKISDLDPQLLSVLNQVEEFCRR</sequence>
<evidence type="ECO:0000259" key="1">
    <source>
        <dbReference type="Pfam" id="PF13304"/>
    </source>
</evidence>
<evidence type="ECO:0000313" key="2">
    <source>
        <dbReference type="EMBL" id="MBR7620729.1"/>
    </source>
</evidence>
<proteinExistence type="predicted"/>
<dbReference type="PANTHER" id="PTHR43581:SF4">
    <property type="entry name" value="ATP_GTP PHOSPHATASE"/>
    <property type="match status" value="1"/>
</dbReference>
<dbReference type="EMBL" id="JAGSGD010000001">
    <property type="protein sequence ID" value="MBR7620729.1"/>
    <property type="molecule type" value="Genomic_DNA"/>
</dbReference>
<reference evidence="2" key="2">
    <citation type="submission" date="2021-04" db="EMBL/GenBank/DDBJ databases">
        <title>Draft genome assembly of strain Phenylobacterium sp. 20VBR1 using MiniION and Illumina platforms.</title>
        <authorList>
            <person name="Thomas F.A."/>
            <person name="Krishnan K.P."/>
            <person name="Sinha R.K."/>
        </authorList>
    </citation>
    <scope>NUCLEOTIDE SEQUENCE</scope>
    <source>
        <strain evidence="2">20VBR1</strain>
    </source>
</reference>
<dbReference type="Pfam" id="PF13304">
    <property type="entry name" value="AAA_21"/>
    <property type="match status" value="1"/>
</dbReference>
<dbReference type="InterPro" id="IPR051396">
    <property type="entry name" value="Bact_Antivir_Def_Nuclease"/>
</dbReference>
<evidence type="ECO:0000313" key="4">
    <source>
        <dbReference type="Proteomes" id="UP000622580"/>
    </source>
</evidence>
<gene>
    <name evidence="2" type="ORF">JKL49_15150</name>
    <name evidence="3" type="ORF">JKL49_21485</name>
</gene>
<dbReference type="GO" id="GO:0016887">
    <property type="term" value="F:ATP hydrolysis activity"/>
    <property type="evidence" value="ECO:0007669"/>
    <property type="project" value="InterPro"/>
</dbReference>
<evidence type="ECO:0000313" key="3">
    <source>
        <dbReference type="EMBL" id="QQZ49513.1"/>
    </source>
</evidence>
<dbReference type="SUPFAM" id="SSF52540">
    <property type="entry name" value="P-loop containing nucleoside triphosphate hydrolases"/>
    <property type="match status" value="1"/>
</dbReference>
<dbReference type="Gene3D" id="3.40.50.300">
    <property type="entry name" value="P-loop containing nucleotide triphosphate hydrolases"/>
    <property type="match status" value="2"/>
</dbReference>
<feature type="domain" description="ATPase AAA-type core" evidence="1">
    <location>
        <begin position="26"/>
        <end position="294"/>
    </location>
</feature>
<accession>A0A941D3L5</accession>
<dbReference type="Proteomes" id="UP000622580">
    <property type="component" value="Unassembled WGS sequence"/>
</dbReference>
<dbReference type="GO" id="GO:0005524">
    <property type="term" value="F:ATP binding"/>
    <property type="evidence" value="ECO:0007669"/>
    <property type="project" value="InterPro"/>
</dbReference>
<dbReference type="PANTHER" id="PTHR43581">
    <property type="entry name" value="ATP/GTP PHOSPHATASE"/>
    <property type="match status" value="1"/>
</dbReference>
<dbReference type="AlphaFoldDB" id="A0A941D3L5"/>
<dbReference type="RefSeq" id="WP_215341454.1">
    <property type="nucleotide sequence ID" value="NZ_JAGSGD010000001.1"/>
</dbReference>
<protein>
    <submittedName>
        <fullName evidence="2">AAA family ATPase</fullName>
    </submittedName>
</protein>
<dbReference type="InterPro" id="IPR027417">
    <property type="entry name" value="P-loop_NTPase"/>
</dbReference>
<keyword evidence="4" id="KW-1185">Reference proteome</keyword>
<dbReference type="InterPro" id="IPR003959">
    <property type="entry name" value="ATPase_AAA_core"/>
</dbReference>